<proteinExistence type="predicted"/>
<dbReference type="VEuPathDB" id="VectorBase:GAUT039975"/>
<name>A0A1A9VKS8_GLOAU</name>
<reference evidence="2" key="1">
    <citation type="submission" date="2020-05" db="UniProtKB">
        <authorList>
            <consortium name="EnsemblMetazoa"/>
        </authorList>
    </citation>
    <scope>IDENTIFICATION</scope>
    <source>
        <strain evidence="2">TTRI</strain>
    </source>
</reference>
<organism evidence="2 3">
    <name type="scientific">Glossina austeni</name>
    <name type="common">Savannah tsetse fly</name>
    <dbReference type="NCBI Taxonomy" id="7395"/>
    <lineage>
        <taxon>Eukaryota</taxon>
        <taxon>Metazoa</taxon>
        <taxon>Ecdysozoa</taxon>
        <taxon>Arthropoda</taxon>
        <taxon>Hexapoda</taxon>
        <taxon>Insecta</taxon>
        <taxon>Pterygota</taxon>
        <taxon>Neoptera</taxon>
        <taxon>Endopterygota</taxon>
        <taxon>Diptera</taxon>
        <taxon>Brachycera</taxon>
        <taxon>Muscomorpha</taxon>
        <taxon>Hippoboscoidea</taxon>
        <taxon>Glossinidae</taxon>
        <taxon>Glossina</taxon>
    </lineage>
</organism>
<dbReference type="AlphaFoldDB" id="A0A1A9VKS8"/>
<evidence type="ECO:0000313" key="2">
    <source>
        <dbReference type="EnsemblMetazoa" id="GAUT039975-PA"/>
    </source>
</evidence>
<keyword evidence="3" id="KW-1185">Reference proteome</keyword>
<evidence type="ECO:0000256" key="1">
    <source>
        <dbReference type="SAM" id="Phobius"/>
    </source>
</evidence>
<dbReference type="Proteomes" id="UP000078200">
    <property type="component" value="Unassembled WGS sequence"/>
</dbReference>
<sequence>MRFSASVRLLARLFVIEEIRVRVTREMLKVDVDESFGILRLPWHPLRGQRARSYDSDITNVGSSLVDALLTSMVVYGQLSNWNIFVIVVVELFETFAFHFVVLATRHLPQQQQQQQQQQQINWFQND</sequence>
<dbReference type="EnsemblMetazoa" id="GAUT039975-RA">
    <property type="protein sequence ID" value="GAUT039975-PA"/>
    <property type="gene ID" value="GAUT039975"/>
</dbReference>
<keyword evidence="1" id="KW-0812">Transmembrane</keyword>
<keyword evidence="1" id="KW-0472">Membrane</keyword>
<evidence type="ECO:0000313" key="3">
    <source>
        <dbReference type="Proteomes" id="UP000078200"/>
    </source>
</evidence>
<accession>A0A1A9VKS8</accession>
<keyword evidence="1" id="KW-1133">Transmembrane helix</keyword>
<protein>
    <submittedName>
        <fullName evidence="2">Uncharacterized protein</fullName>
    </submittedName>
</protein>
<feature type="transmembrane region" description="Helical" evidence="1">
    <location>
        <begin position="82"/>
        <end position="104"/>
    </location>
</feature>